<comment type="similarity">
    <text evidence="2">Belongs to the EccB family.</text>
</comment>
<accession>A0ABX2JNS5</accession>
<dbReference type="Pfam" id="PF05108">
    <property type="entry name" value="T7SS_ESX1_EccB"/>
    <property type="match status" value="1"/>
</dbReference>
<dbReference type="PANTHER" id="PTHR40765">
    <property type="entry name" value="ESX-2 SECRETION SYSTEM ATPASE ECCB2"/>
    <property type="match status" value="1"/>
</dbReference>
<evidence type="ECO:0000313" key="11">
    <source>
        <dbReference type="EMBL" id="NTY59216.1"/>
    </source>
</evidence>
<dbReference type="EMBL" id="VBSB01000004">
    <property type="protein sequence ID" value="NTY59216.1"/>
    <property type="molecule type" value="Genomic_DNA"/>
</dbReference>
<protein>
    <submittedName>
        <fullName evidence="11">Type VII secretion protein EccB</fullName>
    </submittedName>
</protein>
<dbReference type="Proteomes" id="UP000708347">
    <property type="component" value="Unassembled WGS sequence"/>
</dbReference>
<evidence type="ECO:0000256" key="5">
    <source>
        <dbReference type="ARBA" id="ARBA00022741"/>
    </source>
</evidence>
<feature type="transmembrane region" description="Helical" evidence="10">
    <location>
        <begin position="42"/>
        <end position="63"/>
    </location>
</feature>
<evidence type="ECO:0000256" key="6">
    <source>
        <dbReference type="ARBA" id="ARBA00022801"/>
    </source>
</evidence>
<keyword evidence="6" id="KW-0378">Hydrolase</keyword>
<organism evidence="11 12">
    <name type="scientific">Mycolicibacterium sphagni</name>
    <dbReference type="NCBI Taxonomy" id="1786"/>
    <lineage>
        <taxon>Bacteria</taxon>
        <taxon>Bacillati</taxon>
        <taxon>Actinomycetota</taxon>
        <taxon>Actinomycetes</taxon>
        <taxon>Mycobacteriales</taxon>
        <taxon>Mycobacteriaceae</taxon>
        <taxon>Mycolicibacterium</taxon>
    </lineage>
</organism>
<evidence type="ECO:0000256" key="3">
    <source>
        <dbReference type="ARBA" id="ARBA00022475"/>
    </source>
</evidence>
<keyword evidence="12" id="KW-1185">Reference proteome</keyword>
<evidence type="ECO:0000256" key="2">
    <source>
        <dbReference type="ARBA" id="ARBA00008149"/>
    </source>
</evidence>
<dbReference type="InterPro" id="IPR042485">
    <property type="entry name" value="T7SS_EccB_R3"/>
</dbReference>
<evidence type="ECO:0000256" key="4">
    <source>
        <dbReference type="ARBA" id="ARBA00022692"/>
    </source>
</evidence>
<dbReference type="PANTHER" id="PTHR40765:SF2">
    <property type="entry name" value="ESX-2 SECRETION SYSTEM ATPASE ECCB2"/>
    <property type="match status" value="1"/>
</dbReference>
<comment type="subcellular location">
    <subcellularLocation>
        <location evidence="1">Cell membrane</location>
        <topology evidence="1">Single-pass membrane protein</topology>
    </subcellularLocation>
</comment>
<name>A0ABX2JNS5_9MYCO</name>
<evidence type="ECO:0000313" key="12">
    <source>
        <dbReference type="Proteomes" id="UP000708347"/>
    </source>
</evidence>
<proteinExistence type="inferred from homology"/>
<dbReference type="InterPro" id="IPR007795">
    <property type="entry name" value="T7SS_EccB"/>
</dbReference>
<reference evidence="11 12" key="1">
    <citation type="submission" date="2019-05" db="EMBL/GenBank/DDBJ databases">
        <title>Mycolicibacterium sphagni ENV482 genome assembly.</title>
        <authorList>
            <person name="Chen W."/>
            <person name="Faulkner N.W."/>
            <person name="Hyman M.R."/>
        </authorList>
    </citation>
    <scope>NUCLEOTIDE SEQUENCE [LARGE SCALE GENOMIC DNA]</scope>
    <source>
        <strain evidence="11 12">ENV482</strain>
    </source>
</reference>
<evidence type="ECO:0000256" key="8">
    <source>
        <dbReference type="ARBA" id="ARBA00022989"/>
    </source>
</evidence>
<comment type="caution">
    <text evidence="11">The sequence shown here is derived from an EMBL/GenBank/DDBJ whole genome shotgun (WGS) entry which is preliminary data.</text>
</comment>
<dbReference type="NCBIfam" id="TIGR03919">
    <property type="entry name" value="T7SS_EccB"/>
    <property type="match status" value="1"/>
</dbReference>
<keyword evidence="3" id="KW-1003">Cell membrane</keyword>
<keyword evidence="7" id="KW-0067">ATP-binding</keyword>
<sequence>MAGRPSLRAQSSAQRFLLRRLEYAVLGRSMPQRHDPLRTQKFSLLAGCAVAVGMLVLDAFLGASRSDVIPGDVPLVMSRQSGALFVRVDDRLRPVANLTSARLILGSPATPHVIDEAALVNVADGPMLGIAGAPRTLGKVIASSDLLWTVCDDADGLTTVAAGDDWVPPALDRHAAVVVTVTRGDGSVFVLYDGKRAMIDPGDPVTARALHLDGATLVRKVSATVLNAIPEVPAIGPPRIAEAGQPSGISGFPVGTVLRVLRTESPEYYVVLVGGLQRVGRLTVDLLRFADPAAGGDIREVPPELIARSPLVDALPVATYPDEPPSLLNAGEELCATWQSGRTGIAIGSPTAGGRESVTLAGSDGDGPGIDIVRMTPGRSVDVTDPGAGDRYLVSDAGVRFPVRDSAAAALGLTGAPVVAPWAIVGALPSGPELAREAALVRRDVLGSAP</sequence>
<evidence type="ECO:0000256" key="1">
    <source>
        <dbReference type="ARBA" id="ARBA00004162"/>
    </source>
</evidence>
<dbReference type="Gene3D" id="3.30.2390.20">
    <property type="entry name" value="Type VII secretion system EccB, repeat 1 domain"/>
    <property type="match status" value="1"/>
</dbReference>
<evidence type="ECO:0000256" key="9">
    <source>
        <dbReference type="ARBA" id="ARBA00023136"/>
    </source>
</evidence>
<keyword evidence="8 10" id="KW-1133">Transmembrane helix</keyword>
<keyword evidence="9 10" id="KW-0472">Membrane</keyword>
<evidence type="ECO:0000256" key="10">
    <source>
        <dbReference type="SAM" id="Phobius"/>
    </source>
</evidence>
<gene>
    <name evidence="11" type="primary">eccB</name>
    <name evidence="11" type="ORF">FEG63_06570</name>
</gene>
<dbReference type="InterPro" id="IPR044857">
    <property type="entry name" value="T7SS_EccB_R1"/>
</dbReference>
<dbReference type="RefSeq" id="WP_174397127.1">
    <property type="nucleotide sequence ID" value="NZ_VBSB01000004.1"/>
</dbReference>
<keyword evidence="5" id="KW-0547">Nucleotide-binding</keyword>
<evidence type="ECO:0000256" key="7">
    <source>
        <dbReference type="ARBA" id="ARBA00022840"/>
    </source>
</evidence>
<dbReference type="Gene3D" id="2.40.50.910">
    <property type="entry name" value="Type VII secretion system EccB, repeat 3 domain"/>
    <property type="match status" value="1"/>
</dbReference>
<keyword evidence="4 10" id="KW-0812">Transmembrane</keyword>